<evidence type="ECO:0008006" key="3">
    <source>
        <dbReference type="Google" id="ProtNLM"/>
    </source>
</evidence>
<dbReference type="RefSeq" id="WP_090097658.1">
    <property type="nucleotide sequence ID" value="NZ_FNIX01000004.1"/>
</dbReference>
<dbReference type="AlphaFoldDB" id="A0A1H0NQF7"/>
<protein>
    <recommendedName>
        <fullName evidence="3">HicB_like antitoxin of toxin-antitoxin system</fullName>
    </recommendedName>
</protein>
<gene>
    <name evidence="1" type="ORF">SAMN05421507_104499</name>
</gene>
<dbReference type="OrthoDB" id="573854at2"/>
<sequence length="73" mass="7957">MGEQRTLTAAVHEEEDWYIAQCLEVDVASQGQTIHEALDNLREAVELYLSEVPEPAVTSTPLVTSFQVPGTAA</sequence>
<dbReference type="EMBL" id="FNIX01000004">
    <property type="protein sequence ID" value="SDO94944.1"/>
    <property type="molecule type" value="Genomic_DNA"/>
</dbReference>
<accession>A0A1H0NQF7</accession>
<dbReference type="Proteomes" id="UP000199691">
    <property type="component" value="Unassembled WGS sequence"/>
</dbReference>
<evidence type="ECO:0000313" key="1">
    <source>
        <dbReference type="EMBL" id="SDO94944.1"/>
    </source>
</evidence>
<organism evidence="1 2">
    <name type="scientific">Lentzea jiangxiensis</name>
    <dbReference type="NCBI Taxonomy" id="641025"/>
    <lineage>
        <taxon>Bacteria</taxon>
        <taxon>Bacillati</taxon>
        <taxon>Actinomycetota</taxon>
        <taxon>Actinomycetes</taxon>
        <taxon>Pseudonocardiales</taxon>
        <taxon>Pseudonocardiaceae</taxon>
        <taxon>Lentzea</taxon>
    </lineage>
</organism>
<dbReference type="STRING" id="641025.SAMN05421507_104499"/>
<dbReference type="Pfam" id="PF24113">
    <property type="entry name" value="DUF7387"/>
    <property type="match status" value="1"/>
</dbReference>
<dbReference type="InterPro" id="IPR035069">
    <property type="entry name" value="TTHA1013/TTHA0281-like"/>
</dbReference>
<keyword evidence="2" id="KW-1185">Reference proteome</keyword>
<reference evidence="2" key="1">
    <citation type="submission" date="2016-10" db="EMBL/GenBank/DDBJ databases">
        <authorList>
            <person name="Varghese N."/>
            <person name="Submissions S."/>
        </authorList>
    </citation>
    <scope>NUCLEOTIDE SEQUENCE [LARGE SCALE GENOMIC DNA]</scope>
    <source>
        <strain evidence="2">CGMCC 4.6609</strain>
    </source>
</reference>
<dbReference type="InterPro" id="IPR055811">
    <property type="entry name" value="DUF7387"/>
</dbReference>
<evidence type="ECO:0000313" key="2">
    <source>
        <dbReference type="Proteomes" id="UP000199691"/>
    </source>
</evidence>
<dbReference type="SUPFAM" id="SSF143100">
    <property type="entry name" value="TTHA1013/TTHA0281-like"/>
    <property type="match status" value="1"/>
</dbReference>
<name>A0A1H0NQF7_9PSEU</name>
<proteinExistence type="predicted"/>
<dbReference type="Gene3D" id="3.30.160.250">
    <property type="match status" value="1"/>
</dbReference>